<proteinExistence type="predicted"/>
<evidence type="ECO:0008006" key="5">
    <source>
        <dbReference type="Google" id="ProtNLM"/>
    </source>
</evidence>
<keyword evidence="2" id="KW-1133">Transmembrane helix</keyword>
<evidence type="ECO:0000313" key="3">
    <source>
        <dbReference type="EMBL" id="CDW80404.1"/>
    </source>
</evidence>
<evidence type="ECO:0000313" key="4">
    <source>
        <dbReference type="Proteomes" id="UP000039865"/>
    </source>
</evidence>
<feature type="region of interest" description="Disordered" evidence="1">
    <location>
        <begin position="105"/>
        <end position="127"/>
    </location>
</feature>
<feature type="transmembrane region" description="Helical" evidence="2">
    <location>
        <begin position="440"/>
        <end position="458"/>
    </location>
</feature>
<sequence>MRNQLLHWNRARFAVNNNPNPFKPKQVIQEHWFKEATDRFKKIYHNDGQNAKNSHANKTANKTQVSELKTRMTKFVPMYMMDKNNLQIINLKLRTARERAQEAARKQNNLNEQSKINNMHSQTKAQDQEMKIEFQEPENLEQEQPNLSAKQRLQEILRGKLRQFQQDLNQSLSKNDQQQSQTYYERDNYQYKNLNKNYQSKQPHLESFEESRLQIAKDYLNNTIQKVKITANIIVHKIKTKALEVWDYIDDKVLKHFKTKESFKSLVVTIKEKIKSFFMIRSEQPHQQSATPTIYSRTAEALKQYGIDVNELKVSAKKQFNDMVLLGFFNPNKYIMREDVTSTSLKEATRFEIILRDLREWKTIKIIQAYEVITSPQTKEKIQRVKNIFYNGKNDLQQGLVKYKKISFWWQTDSNSWFANSRLKKIWNFRRAQKQGVTDFYLRTIMLVGGFTILFGVWRGRKKGKKSQTHKEQSNQLKMEELALEMEKLKLLIELDRLEGLEQLEKEQSKLQQQSKK</sequence>
<evidence type="ECO:0000256" key="2">
    <source>
        <dbReference type="SAM" id="Phobius"/>
    </source>
</evidence>
<name>A0A078ADW8_STYLE</name>
<organism evidence="3 4">
    <name type="scientific">Stylonychia lemnae</name>
    <name type="common">Ciliate</name>
    <dbReference type="NCBI Taxonomy" id="5949"/>
    <lineage>
        <taxon>Eukaryota</taxon>
        <taxon>Sar</taxon>
        <taxon>Alveolata</taxon>
        <taxon>Ciliophora</taxon>
        <taxon>Intramacronucleata</taxon>
        <taxon>Spirotrichea</taxon>
        <taxon>Stichotrichia</taxon>
        <taxon>Sporadotrichida</taxon>
        <taxon>Oxytrichidae</taxon>
        <taxon>Stylonychinae</taxon>
        <taxon>Stylonychia</taxon>
    </lineage>
</organism>
<protein>
    <recommendedName>
        <fullName evidence="5">Transmembrane protein</fullName>
    </recommendedName>
</protein>
<keyword evidence="4" id="KW-1185">Reference proteome</keyword>
<evidence type="ECO:0000256" key="1">
    <source>
        <dbReference type="SAM" id="MobiDB-lite"/>
    </source>
</evidence>
<feature type="compositionally biased region" description="Polar residues" evidence="1">
    <location>
        <begin position="106"/>
        <end position="125"/>
    </location>
</feature>
<dbReference type="AlphaFoldDB" id="A0A078ADW8"/>
<accession>A0A078ADW8</accession>
<dbReference type="Proteomes" id="UP000039865">
    <property type="component" value="Unassembled WGS sequence"/>
</dbReference>
<dbReference type="InParanoid" id="A0A078ADW8"/>
<keyword evidence="2" id="KW-0472">Membrane</keyword>
<reference evidence="3 4" key="1">
    <citation type="submission" date="2014-06" db="EMBL/GenBank/DDBJ databases">
        <authorList>
            <person name="Swart Estienne"/>
        </authorList>
    </citation>
    <scope>NUCLEOTIDE SEQUENCE [LARGE SCALE GENOMIC DNA]</scope>
    <source>
        <strain evidence="3 4">130c</strain>
    </source>
</reference>
<keyword evidence="2" id="KW-0812">Transmembrane</keyword>
<dbReference type="EMBL" id="CCKQ01008936">
    <property type="protein sequence ID" value="CDW80404.1"/>
    <property type="molecule type" value="Genomic_DNA"/>
</dbReference>
<gene>
    <name evidence="3" type="primary">Contig16309.g17371</name>
    <name evidence="3" type="ORF">STYLEM_9402</name>
</gene>